<dbReference type="PANTHER" id="PTHR43433">
    <property type="entry name" value="HYDROLASE, ALPHA/BETA FOLD FAMILY PROTEIN"/>
    <property type="match status" value="1"/>
</dbReference>
<accession>A0ABR3SE41</accession>
<sequence length="273" mass="29463">MPTLDVPGAVLDYATAGSGPHIVLVPGAPGNLTVFRFLVPHLSRHFTVTTYSRRGFSNSLLRGAQDYSQRLETDADDLAAILKHVTGGTTAGAHIFGTSSGAVVALSFLHRHPDVAIGKCVAHEPPSTTVLPPEQRAERQAQLGSIYPLYRAKGAPHALEVFASVFPDARDREMMPLLMDPAASADTRADVTYWLEREMAYTLAEWDLGVLERAGERLVLSLGERSEEGMPGEPMLALQKLLGRPKDGLFVVPGAHIGYLTDPEAFAEALSRL</sequence>
<protein>
    <recommendedName>
        <fullName evidence="1">AB hydrolase-1 domain-containing protein</fullName>
    </recommendedName>
</protein>
<dbReference type="Pfam" id="PF12697">
    <property type="entry name" value="Abhydrolase_6"/>
    <property type="match status" value="1"/>
</dbReference>
<proteinExistence type="predicted"/>
<evidence type="ECO:0000313" key="3">
    <source>
        <dbReference type="Proteomes" id="UP001521116"/>
    </source>
</evidence>
<reference evidence="2 3" key="1">
    <citation type="submission" date="2024-02" db="EMBL/GenBank/DDBJ databases">
        <title>De novo assembly and annotation of 12 fungi associated with fruit tree decline syndrome in Ontario, Canada.</title>
        <authorList>
            <person name="Sulman M."/>
            <person name="Ellouze W."/>
            <person name="Ilyukhin E."/>
        </authorList>
    </citation>
    <scope>NUCLEOTIDE SEQUENCE [LARGE SCALE GENOMIC DNA]</scope>
    <source>
        <strain evidence="2 3">M1-105</strain>
    </source>
</reference>
<dbReference type="InterPro" id="IPR000073">
    <property type="entry name" value="AB_hydrolase_1"/>
</dbReference>
<feature type="domain" description="AB hydrolase-1" evidence="1">
    <location>
        <begin position="22"/>
        <end position="269"/>
    </location>
</feature>
<organism evidence="2 3">
    <name type="scientific">Neofusicoccum ribis</name>
    <dbReference type="NCBI Taxonomy" id="45134"/>
    <lineage>
        <taxon>Eukaryota</taxon>
        <taxon>Fungi</taxon>
        <taxon>Dikarya</taxon>
        <taxon>Ascomycota</taxon>
        <taxon>Pezizomycotina</taxon>
        <taxon>Dothideomycetes</taxon>
        <taxon>Dothideomycetes incertae sedis</taxon>
        <taxon>Botryosphaeriales</taxon>
        <taxon>Botryosphaeriaceae</taxon>
        <taxon>Neofusicoccum</taxon>
    </lineage>
</organism>
<dbReference type="Gene3D" id="3.40.50.1820">
    <property type="entry name" value="alpha/beta hydrolase"/>
    <property type="match status" value="1"/>
</dbReference>
<dbReference type="Proteomes" id="UP001521116">
    <property type="component" value="Unassembled WGS sequence"/>
</dbReference>
<dbReference type="PANTHER" id="PTHR43433:SF5">
    <property type="entry name" value="AB HYDROLASE-1 DOMAIN-CONTAINING PROTEIN"/>
    <property type="match status" value="1"/>
</dbReference>
<evidence type="ECO:0000259" key="1">
    <source>
        <dbReference type="Pfam" id="PF12697"/>
    </source>
</evidence>
<dbReference type="InterPro" id="IPR029058">
    <property type="entry name" value="AB_hydrolase_fold"/>
</dbReference>
<name>A0ABR3SE41_9PEZI</name>
<dbReference type="EMBL" id="JAJVDC020000220">
    <property type="protein sequence ID" value="KAL1617896.1"/>
    <property type="molecule type" value="Genomic_DNA"/>
</dbReference>
<keyword evidence="3" id="KW-1185">Reference proteome</keyword>
<dbReference type="SUPFAM" id="SSF53474">
    <property type="entry name" value="alpha/beta-Hydrolases"/>
    <property type="match status" value="1"/>
</dbReference>
<gene>
    <name evidence="2" type="ORF">SLS56_010774</name>
</gene>
<evidence type="ECO:0000313" key="2">
    <source>
        <dbReference type="EMBL" id="KAL1617896.1"/>
    </source>
</evidence>
<comment type="caution">
    <text evidence="2">The sequence shown here is derived from an EMBL/GenBank/DDBJ whole genome shotgun (WGS) entry which is preliminary data.</text>
</comment>
<dbReference type="InterPro" id="IPR050471">
    <property type="entry name" value="AB_hydrolase"/>
</dbReference>